<evidence type="ECO:0000313" key="3">
    <source>
        <dbReference type="EMBL" id="MBD0834775.1"/>
    </source>
</evidence>
<sequence>MQQQENVSIWGWDTPNTEIVITTTWGKNAITKTNDDGSWRTKIRTPKATFNPQTLTIRGSSLVTFTDVLIGEVWFCSGQSNMEMPLIGFNKSYVFNSEEFINAAEKTDIRLFNNGREASVMPEEGLNGKWEKSSKNSVSKFSAIGYMFGLKLFQKLKVPIGIIESSWGGTQIQSWISREGLLKYKDVKIPEVLPSDINKQKRPTCLYNAMIFPFQDFAIKGILWYQGESNRGTPAPYKDYLKTLIKDWRLQWKDKTLPFYLVQIAPYAYDKNRNTNTINADLIREAQKQVANEVSNTGIVITTDVGNCDDIHPPQKETIAERLLNLALAEQYHLKGFDYKSPEYKSLKIKENKAVLRFKFFSDKKSNKAFDTNQEIKSFYVAGKDRQFYEAKVVVNKNQTLTVFSPQVNEIIAVRYGFEDCLKGSLFSVSGLPVSPFRTDSWSK</sequence>
<dbReference type="Gene3D" id="3.40.50.1110">
    <property type="entry name" value="SGNH hydrolase"/>
    <property type="match status" value="1"/>
</dbReference>
<protein>
    <submittedName>
        <fullName evidence="3">Sialate O-acetylesterase</fullName>
    </submittedName>
</protein>
<dbReference type="EMBL" id="JACVXC010000001">
    <property type="protein sequence ID" value="MBD0834775.1"/>
    <property type="molecule type" value="Genomic_DNA"/>
</dbReference>
<dbReference type="GO" id="GO:0001681">
    <property type="term" value="F:sialate O-acetylesterase activity"/>
    <property type="evidence" value="ECO:0007669"/>
    <property type="project" value="InterPro"/>
</dbReference>
<evidence type="ECO:0000256" key="1">
    <source>
        <dbReference type="ARBA" id="ARBA00022801"/>
    </source>
</evidence>
<gene>
    <name evidence="3" type="ORF">ICJ84_04965</name>
</gene>
<reference evidence="3" key="1">
    <citation type="journal article" date="2013" name="Int. J. Syst. Evol. Microbiol.">
        <title>Aestuariibaculum suncheonense gen. nov., sp. nov., a marine bacterium of the family Flavobacteriaceae isolated from a tidal flat and emended descriptions of the genera Gaetbulibacter and Tamlana.</title>
        <authorList>
            <person name="Jeong S.H."/>
            <person name="Park M.S."/>
            <person name="Jin H.M."/>
            <person name="Lee K."/>
            <person name="Park W."/>
            <person name="Jeon C.O."/>
        </authorList>
    </citation>
    <scope>NUCLEOTIDE SEQUENCE</scope>
    <source>
        <strain evidence="3">SC17</strain>
    </source>
</reference>
<comment type="caution">
    <text evidence="3">The sequence shown here is derived from an EMBL/GenBank/DDBJ whole genome shotgun (WGS) entry which is preliminary data.</text>
</comment>
<accession>A0A8J6Q6Y5</accession>
<feature type="domain" description="Sialate O-acetylesterase" evidence="2">
    <location>
        <begin position="72"/>
        <end position="330"/>
    </location>
</feature>
<evidence type="ECO:0000313" key="4">
    <source>
        <dbReference type="Proteomes" id="UP000602057"/>
    </source>
</evidence>
<dbReference type="Pfam" id="PF03629">
    <property type="entry name" value="SASA"/>
    <property type="match status" value="1"/>
</dbReference>
<dbReference type="PANTHER" id="PTHR22901:SF0">
    <property type="entry name" value="SIALATE O-ACETYLESTERASE"/>
    <property type="match status" value="1"/>
</dbReference>
<keyword evidence="4" id="KW-1185">Reference proteome</keyword>
<reference evidence="3" key="2">
    <citation type="submission" date="2020-09" db="EMBL/GenBank/DDBJ databases">
        <authorList>
            <person name="Wu Z."/>
        </authorList>
    </citation>
    <scope>NUCLEOTIDE SEQUENCE</scope>
    <source>
        <strain evidence="3">SC17</strain>
    </source>
</reference>
<dbReference type="InterPro" id="IPR039329">
    <property type="entry name" value="SIAE"/>
</dbReference>
<keyword evidence="1" id="KW-0378">Hydrolase</keyword>
<evidence type="ECO:0000259" key="2">
    <source>
        <dbReference type="Pfam" id="PF03629"/>
    </source>
</evidence>
<name>A0A8J6Q6Y5_9FLAO</name>
<dbReference type="Proteomes" id="UP000602057">
    <property type="component" value="Unassembled WGS sequence"/>
</dbReference>
<dbReference type="InterPro" id="IPR005181">
    <property type="entry name" value="SASA"/>
</dbReference>
<dbReference type="PANTHER" id="PTHR22901">
    <property type="entry name" value="SIALATE O-ACETYLESTERASE"/>
    <property type="match status" value="1"/>
</dbReference>
<dbReference type="InterPro" id="IPR036514">
    <property type="entry name" value="SGNH_hydro_sf"/>
</dbReference>
<dbReference type="SUPFAM" id="SSF52266">
    <property type="entry name" value="SGNH hydrolase"/>
    <property type="match status" value="1"/>
</dbReference>
<dbReference type="AlphaFoldDB" id="A0A8J6Q6Y5"/>
<organism evidence="3 4">
    <name type="scientific">Aestuariibaculum suncheonense</name>
    <dbReference type="NCBI Taxonomy" id="1028745"/>
    <lineage>
        <taxon>Bacteria</taxon>
        <taxon>Pseudomonadati</taxon>
        <taxon>Bacteroidota</taxon>
        <taxon>Flavobacteriia</taxon>
        <taxon>Flavobacteriales</taxon>
        <taxon>Flavobacteriaceae</taxon>
    </lineage>
</organism>
<dbReference type="GO" id="GO:0005975">
    <property type="term" value="P:carbohydrate metabolic process"/>
    <property type="evidence" value="ECO:0007669"/>
    <property type="project" value="TreeGrafter"/>
</dbReference>
<proteinExistence type="predicted"/>
<dbReference type="RefSeq" id="WP_188215231.1">
    <property type="nucleotide sequence ID" value="NZ_BAABGH010000004.1"/>
</dbReference>